<dbReference type="PANTHER" id="PTHR35024:SF4">
    <property type="entry name" value="POLYMER-FORMING CYTOSKELETAL PROTEIN"/>
    <property type="match status" value="1"/>
</dbReference>
<dbReference type="KEGG" id="pwu:A8O14_06190"/>
<dbReference type="EMBL" id="CP015922">
    <property type="protein sequence ID" value="ANI99700.1"/>
    <property type="molecule type" value="Genomic_DNA"/>
</dbReference>
<proteinExistence type="inferred from homology"/>
<dbReference type="AlphaFoldDB" id="A0A191UFM0"/>
<sequence length="255" mass="27726">MYNRIISHFLYFGYIQTFKKTIFKQASMSTNENTESTNHPYAQDVDQDNLLIIGKNFTAIGDLMGQGTVVVVGRLEGNMITTKAIIAAGSTVLGNLTCVQSDISGYVKGTIEAANVIIRKGAKIEGEINYSTLAMEQGSDVLGKLKKISPKPQTTQGPALTSYEARTEKPKLTETFALDIHPEWKQKLASDPISRADTRLEQSDGTPAPAWITLTADKCGIVVASEEFKALVAQGKSLKLRLTNGSDCFDFNLPA</sequence>
<dbReference type="STRING" id="1743168.A8O14_06190"/>
<accession>A0A191UFM0</accession>
<dbReference type="Proteomes" id="UP000078463">
    <property type="component" value="Chromosome"/>
</dbReference>
<dbReference type="Pfam" id="PF04519">
    <property type="entry name" value="Bactofilin"/>
    <property type="match status" value="1"/>
</dbReference>
<dbReference type="PANTHER" id="PTHR35024">
    <property type="entry name" value="HYPOTHETICAL CYTOSOLIC PROTEIN"/>
    <property type="match status" value="1"/>
</dbReference>
<evidence type="ECO:0000313" key="2">
    <source>
        <dbReference type="EMBL" id="ANI99700.1"/>
    </source>
</evidence>
<comment type="similarity">
    <text evidence="1">Belongs to the bactofilin family.</text>
</comment>
<evidence type="ECO:0000313" key="3">
    <source>
        <dbReference type="Proteomes" id="UP000078463"/>
    </source>
</evidence>
<keyword evidence="3" id="KW-1185">Reference proteome</keyword>
<evidence type="ECO:0000256" key="1">
    <source>
        <dbReference type="ARBA" id="ARBA00044755"/>
    </source>
</evidence>
<evidence type="ECO:0008006" key="4">
    <source>
        <dbReference type="Google" id="ProtNLM"/>
    </source>
</evidence>
<organism evidence="2 3">
    <name type="scientific">Polynucleobacter wuianus</name>
    <dbReference type="NCBI Taxonomy" id="1743168"/>
    <lineage>
        <taxon>Bacteria</taxon>
        <taxon>Pseudomonadati</taxon>
        <taxon>Pseudomonadota</taxon>
        <taxon>Betaproteobacteria</taxon>
        <taxon>Burkholderiales</taxon>
        <taxon>Burkholderiaceae</taxon>
        <taxon>Polynucleobacter</taxon>
    </lineage>
</organism>
<dbReference type="InterPro" id="IPR007607">
    <property type="entry name" value="BacA/B"/>
</dbReference>
<protein>
    <recommendedName>
        <fullName evidence="4">Polymer-forming cytoskeletal protein</fullName>
    </recommendedName>
</protein>
<reference evidence="3" key="1">
    <citation type="submission" date="2016-05" db="EMBL/GenBank/DDBJ databases">
        <title>Polynucleobacter sp. QLW-P1FAT50C-4 genome.</title>
        <authorList>
            <person name="Hahn M.W."/>
        </authorList>
    </citation>
    <scope>NUCLEOTIDE SEQUENCE [LARGE SCALE GENOMIC DNA]</scope>
    <source>
        <strain evidence="3">QLW-P1FAT50C-4</strain>
    </source>
</reference>
<name>A0A191UFM0_9BURK</name>
<gene>
    <name evidence="2" type="ORF">A8O14_06190</name>
</gene>